<accession>A0AA41FK83</accession>
<dbReference type="InterPro" id="IPR010921">
    <property type="entry name" value="Trp_repressor/repl_initiator"/>
</dbReference>
<comment type="caution">
    <text evidence="3">The sequence shown here is derived from an EMBL/GenBank/DDBJ whole genome shotgun (WGS) entry which is preliminary data.</text>
</comment>
<name>A0AA41FK83_9FIRM</name>
<protein>
    <submittedName>
        <fullName evidence="3">Helix-turn-helix domain-containing protein</fullName>
    </submittedName>
</protein>
<evidence type="ECO:0000256" key="1">
    <source>
        <dbReference type="ARBA" id="ARBA00038232"/>
    </source>
</evidence>
<dbReference type="SUPFAM" id="SSF48295">
    <property type="entry name" value="TrpR-like"/>
    <property type="match status" value="2"/>
</dbReference>
<evidence type="ECO:0000313" key="3">
    <source>
        <dbReference type="EMBL" id="MBT9812438.1"/>
    </source>
</evidence>
<dbReference type="AlphaFoldDB" id="A0AA41FK83"/>
<proteinExistence type="inferred from homology"/>
<dbReference type="Gene3D" id="1.10.10.10">
    <property type="entry name" value="Winged helix-like DNA-binding domain superfamily/Winged helix DNA-binding domain"/>
    <property type="match status" value="1"/>
</dbReference>
<sequence>MGSIFMSKIRITDNEKIKAIESYIQGERSFVEIRNKYGVPKSTLQHWIRRYQTFGADGLLRRKHNDTYSVEIKKQAVAEYLEGKGSYQDICKKYKIHSDTQLRN</sequence>
<organism evidence="3 4">
    <name type="scientific">Enterocloster citroniae</name>
    <dbReference type="NCBI Taxonomy" id="358743"/>
    <lineage>
        <taxon>Bacteria</taxon>
        <taxon>Bacillati</taxon>
        <taxon>Bacillota</taxon>
        <taxon>Clostridia</taxon>
        <taxon>Lachnospirales</taxon>
        <taxon>Lachnospiraceae</taxon>
        <taxon>Enterocloster</taxon>
    </lineage>
</organism>
<gene>
    <name evidence="3" type="ORF">GPL26_22825</name>
</gene>
<feature type="domain" description="Insertion element IS150 protein InsJ-like helix-turn-helix" evidence="2">
    <location>
        <begin position="15"/>
        <end position="64"/>
    </location>
</feature>
<evidence type="ECO:0000259" key="2">
    <source>
        <dbReference type="Pfam" id="PF13518"/>
    </source>
</evidence>
<reference evidence="3" key="1">
    <citation type="journal article" date="2021" name="Gut Microbes">
        <title>A synthetic consortium of 100 gut commensals modulates the composition and function in a colon model of the microbiome of elderly subjects.</title>
        <authorList>
            <person name="Perez M."/>
            <person name="Ntemiri A."/>
            <person name="Tan H."/>
            <person name="Harris H.M.B."/>
            <person name="Roager H.M."/>
            <person name="Ribiere C."/>
            <person name="O'Toole P.W."/>
        </authorList>
    </citation>
    <scope>NUCLEOTIDE SEQUENCE</scope>
    <source>
        <strain evidence="3">MCC335</strain>
    </source>
</reference>
<dbReference type="InterPro" id="IPR055247">
    <property type="entry name" value="InsJ-like_HTH"/>
</dbReference>
<dbReference type="PANTHER" id="PTHR33795:SF1">
    <property type="entry name" value="INSERTION ELEMENT IS150 PROTEIN INSJ"/>
    <property type="match status" value="1"/>
</dbReference>
<comment type="similarity">
    <text evidence="1">Belongs to the IS150/IS1296 orfA family.</text>
</comment>
<dbReference type="GO" id="GO:0043565">
    <property type="term" value="F:sequence-specific DNA binding"/>
    <property type="evidence" value="ECO:0007669"/>
    <property type="project" value="InterPro"/>
</dbReference>
<dbReference type="InterPro" id="IPR036388">
    <property type="entry name" value="WH-like_DNA-bd_sf"/>
</dbReference>
<dbReference type="Pfam" id="PF13518">
    <property type="entry name" value="HTH_28"/>
    <property type="match status" value="1"/>
</dbReference>
<dbReference type="Proteomes" id="UP000708338">
    <property type="component" value="Unassembled WGS sequence"/>
</dbReference>
<dbReference type="InterPro" id="IPR052057">
    <property type="entry name" value="IS150/IS1296_orfA-like"/>
</dbReference>
<dbReference type="PANTHER" id="PTHR33795">
    <property type="entry name" value="INSERTION ELEMENT IS150 PROTEIN INSJ"/>
    <property type="match status" value="1"/>
</dbReference>
<evidence type="ECO:0000313" key="4">
    <source>
        <dbReference type="Proteomes" id="UP000708338"/>
    </source>
</evidence>
<dbReference type="EMBL" id="WQPS01000063">
    <property type="protein sequence ID" value="MBT9812438.1"/>
    <property type="molecule type" value="Genomic_DNA"/>
</dbReference>